<dbReference type="Pfam" id="PF13832">
    <property type="entry name" value="zf-HC5HC2H_2"/>
    <property type="match status" value="1"/>
</dbReference>
<dbReference type="PROSITE" id="PS50016">
    <property type="entry name" value="ZF_PHD_2"/>
    <property type="match status" value="1"/>
</dbReference>
<sequence length="908" mass="103808">MSIVPPPPQPIFETLTSNNSSKPAEVFRKDLISAMKLPDSYQLQQEEYFLITDQWKQEWEKGVQVPVNDGGDYPQPAVRTVPLRWQVSEFKLPKKLLKWETNCDNEQSVSVLECLADSVCRYDLDDVDTQWLINVNHKREEMGDCMIDELTMERIMEECEKQCHDNMTHAILTKEGLGIEYDEDVICDVCRSPDCEEGNEMVFCDACDICVHQACYGIVKIPEGSWMCRTCALGIQPQCILCPKKKGAMKSTRSGTKWAHVSCSLWIPEVSIGCVEKMEPITRISQIPSSRWALICNICRERTGACIQCCVKTCKTAYHVTCGFQHNLEMKTYLDDCSDVKFKSFCMRHTKRRLQGELDVTDSPIKSTPKKEKTQEQEANERALRIQQLEDEFYKQVKFKEVANALSMESNKIAVDMSNFNRPLLSPKKEDSGTMSQAEEDSLVARMRMFVHLRQDLERVRNLCYMVQRREKLSRTYNRLREQIFHRQTDMLDNDAYCSAEDLAWIDTAIQRSEKEIVTVIKTDNIEMEHTSENNSHADSDTSRTCNSNLSYQSSNRSNSRRRRGKRWNRRHRYSSSSSSSLSSLQKTSSQSTLKESISLDIQAEVDKGGNTNNNAIVINNETDSLLSNNVSERQLKENRTVKCDMKRESENKKDENTNCKRHRSNGKYRSLSQRRMANFFSKGNLTIDLDSPPQSRRRAGNNRTSRKDRASLKRTEISPRQESMRDEAAKVRESLFAMQSSPMGSLSGYRIPKKTAVSPADILKSKAMSTAKGYNESSNDSFTYTLETRSTRRRIKNELDRDSNSTDRQFENVDDEISICRSSREPSPTVELDDIEKPVIDSESSIDVQSSSSGSQYDSDSENSSSSDEHSGPVTRRRNELSSSGKYQFRSRLNDGVGKLWSTATGL</sequence>
<evidence type="ECO:0000256" key="6">
    <source>
        <dbReference type="SAM" id="MobiDB-lite"/>
    </source>
</evidence>
<feature type="compositionally biased region" description="Basic residues" evidence="6">
    <location>
        <begin position="559"/>
        <end position="574"/>
    </location>
</feature>
<dbReference type="Pfam" id="PF10513">
    <property type="entry name" value="EPL1"/>
    <property type="match status" value="1"/>
</dbReference>
<dbReference type="InterPro" id="IPR019786">
    <property type="entry name" value="Zinc_finger_PHD-type_CS"/>
</dbReference>
<dbReference type="InterPro" id="IPR013083">
    <property type="entry name" value="Znf_RING/FYVE/PHD"/>
</dbReference>
<evidence type="ECO:0000256" key="5">
    <source>
        <dbReference type="PROSITE-ProRule" id="PRU00146"/>
    </source>
</evidence>
<evidence type="ECO:0000256" key="4">
    <source>
        <dbReference type="ARBA" id="ARBA00022833"/>
    </source>
</evidence>
<evidence type="ECO:0000256" key="2">
    <source>
        <dbReference type="ARBA" id="ARBA00022737"/>
    </source>
</evidence>
<feature type="compositionally biased region" description="Basic and acidic residues" evidence="6">
    <location>
        <begin position="706"/>
        <end position="727"/>
    </location>
</feature>
<feature type="compositionally biased region" description="Low complexity" evidence="6">
    <location>
        <begin position="547"/>
        <end position="558"/>
    </location>
</feature>
<feature type="region of interest" description="Disordered" evidence="6">
    <location>
        <begin position="528"/>
        <end position="594"/>
    </location>
</feature>
<dbReference type="PANTHER" id="PTHR13793">
    <property type="entry name" value="PHD FINGER PROTEINS"/>
    <property type="match status" value="1"/>
</dbReference>
<accession>A0ABM0GWZ5</accession>
<keyword evidence="2" id="KW-0677">Repeat</keyword>
<feature type="compositionally biased region" description="Basic and acidic residues" evidence="6">
    <location>
        <begin position="639"/>
        <end position="659"/>
    </location>
</feature>
<dbReference type="InterPro" id="IPR011011">
    <property type="entry name" value="Znf_FYVE_PHD"/>
</dbReference>
<dbReference type="Proteomes" id="UP000694865">
    <property type="component" value="Unplaced"/>
</dbReference>
<feature type="compositionally biased region" description="Low complexity" evidence="6">
    <location>
        <begin position="575"/>
        <end position="594"/>
    </location>
</feature>
<keyword evidence="9" id="KW-1185">Reference proteome</keyword>
<feature type="region of interest" description="Disordered" evidence="6">
    <location>
        <begin position="639"/>
        <end position="727"/>
    </location>
</feature>
<evidence type="ECO:0000259" key="8">
    <source>
        <dbReference type="PROSITE" id="PS51805"/>
    </source>
</evidence>
<evidence type="ECO:0000313" key="10">
    <source>
        <dbReference type="RefSeq" id="XP_002739187.2"/>
    </source>
</evidence>
<feature type="compositionally biased region" description="Basic and acidic residues" evidence="6">
    <location>
        <begin position="528"/>
        <end position="542"/>
    </location>
</feature>
<dbReference type="InterPro" id="IPR019787">
    <property type="entry name" value="Znf_PHD-finger"/>
</dbReference>
<dbReference type="SMART" id="SM00249">
    <property type="entry name" value="PHD"/>
    <property type="match status" value="2"/>
</dbReference>
<keyword evidence="1" id="KW-0479">Metal-binding</keyword>
<dbReference type="Gene3D" id="3.30.40.10">
    <property type="entry name" value="Zinc/RING finger domain, C3HC4 (zinc finger)"/>
    <property type="match status" value="2"/>
</dbReference>
<feature type="region of interest" description="Disordered" evidence="6">
    <location>
        <begin position="822"/>
        <end position="890"/>
    </location>
</feature>
<keyword evidence="4" id="KW-0862">Zinc</keyword>
<dbReference type="GeneID" id="100369387"/>
<dbReference type="PANTHER" id="PTHR13793:SF160">
    <property type="entry name" value="PHD FINGER PROTEIN RHINOCEROS"/>
    <property type="match status" value="1"/>
</dbReference>
<dbReference type="PROSITE" id="PS01359">
    <property type="entry name" value="ZF_PHD_1"/>
    <property type="match status" value="1"/>
</dbReference>
<dbReference type="RefSeq" id="XP_002739187.2">
    <property type="nucleotide sequence ID" value="XM_002739141.2"/>
</dbReference>
<organism evidence="9 10">
    <name type="scientific">Saccoglossus kowalevskii</name>
    <name type="common">Acorn worm</name>
    <dbReference type="NCBI Taxonomy" id="10224"/>
    <lineage>
        <taxon>Eukaryota</taxon>
        <taxon>Metazoa</taxon>
        <taxon>Hemichordata</taxon>
        <taxon>Enteropneusta</taxon>
        <taxon>Harrimaniidae</taxon>
        <taxon>Saccoglossus</taxon>
    </lineage>
</organism>
<dbReference type="PROSITE" id="PS51805">
    <property type="entry name" value="EPHD"/>
    <property type="match status" value="1"/>
</dbReference>
<dbReference type="CDD" id="cd15573">
    <property type="entry name" value="PHD_JADE"/>
    <property type="match status" value="1"/>
</dbReference>
<dbReference type="InterPro" id="IPR001965">
    <property type="entry name" value="Znf_PHD"/>
</dbReference>
<feature type="compositionally biased region" description="Low complexity" evidence="6">
    <location>
        <begin position="842"/>
        <end position="867"/>
    </location>
</feature>
<reference evidence="10" key="1">
    <citation type="submission" date="2025-08" db="UniProtKB">
        <authorList>
            <consortium name="RefSeq"/>
        </authorList>
    </citation>
    <scope>IDENTIFICATION</scope>
    <source>
        <tissue evidence="10">Testes</tissue>
    </source>
</reference>
<dbReference type="InterPro" id="IPR034732">
    <property type="entry name" value="EPHD"/>
</dbReference>
<dbReference type="SUPFAM" id="SSF57903">
    <property type="entry name" value="FYVE/PHD zinc finger"/>
    <property type="match status" value="1"/>
</dbReference>
<evidence type="ECO:0000256" key="1">
    <source>
        <dbReference type="ARBA" id="ARBA00022723"/>
    </source>
</evidence>
<feature type="region of interest" description="Disordered" evidence="6">
    <location>
        <begin position="357"/>
        <end position="380"/>
    </location>
</feature>
<keyword evidence="3 5" id="KW-0863">Zinc-finger</keyword>
<feature type="compositionally biased region" description="Basic and acidic residues" evidence="6">
    <location>
        <begin position="369"/>
        <end position="380"/>
    </location>
</feature>
<feature type="compositionally biased region" description="Basic residues" evidence="6">
    <location>
        <begin position="696"/>
        <end position="705"/>
    </location>
</feature>
<evidence type="ECO:0000313" key="9">
    <source>
        <dbReference type="Proteomes" id="UP000694865"/>
    </source>
</evidence>
<dbReference type="InterPro" id="IPR050701">
    <property type="entry name" value="Histone_Mod_Regulator"/>
</dbReference>
<gene>
    <name evidence="10" type="primary">LOC100369387</name>
</gene>
<feature type="domain" description="PHD-type" evidence="8">
    <location>
        <begin position="236"/>
        <end position="350"/>
    </location>
</feature>
<feature type="domain" description="PHD-type" evidence="7">
    <location>
        <begin position="184"/>
        <end position="234"/>
    </location>
</feature>
<evidence type="ECO:0000256" key="3">
    <source>
        <dbReference type="ARBA" id="ARBA00022771"/>
    </source>
</evidence>
<dbReference type="CDD" id="cd15707">
    <property type="entry name" value="ePHD_RNO"/>
    <property type="match status" value="1"/>
</dbReference>
<dbReference type="InterPro" id="IPR019542">
    <property type="entry name" value="Enhancer_polycomb-like_N"/>
</dbReference>
<proteinExistence type="predicted"/>
<evidence type="ECO:0000259" key="7">
    <source>
        <dbReference type="PROSITE" id="PS50016"/>
    </source>
</evidence>
<protein>
    <submittedName>
        <fullName evidence="10">Protein Jade-3-like</fullName>
    </submittedName>
</protein>
<dbReference type="Pfam" id="PF13831">
    <property type="entry name" value="PHD_2"/>
    <property type="match status" value="1"/>
</dbReference>
<name>A0ABM0GWZ5_SACKO</name>